<accession>A0A5B8RG80</accession>
<feature type="region of interest" description="Disordered" evidence="1">
    <location>
        <begin position="94"/>
        <end position="162"/>
    </location>
</feature>
<sequence length="296" mass="33189">MPALEHHLLYRRELRAVDAGQAVAQRAQVHLKQDAEVEQQRRNDARQHDLGVGHAQHLGHDEGRRAHDRRQDLAAHARRGLDCPGEFGTIAGALHQRDGERARGHHVGDRRAVDRAEKTAGDHGDLGRTAPGRTGDREREVVEQLPQPRLDQKGAEQDEQDDVARRYRNRRAQQPLGDIDQMRHDLARGREHYGLVEIRIQRQLGVEGIDQKRRRQRGQAPAGDAPRGVDDQSQCGQAHDHVDIVDAPGRDDHPVGGEQHVAADGHRQQRQHGLGQRQPVARALPGERVNDEGQPE</sequence>
<feature type="compositionally biased region" description="Basic and acidic residues" evidence="1">
    <location>
        <begin position="238"/>
        <end position="267"/>
    </location>
</feature>
<feature type="compositionally biased region" description="Basic and acidic residues" evidence="1">
    <location>
        <begin position="33"/>
        <end position="51"/>
    </location>
</feature>
<gene>
    <name evidence="2" type="ORF">KBTEX_04000</name>
</gene>
<feature type="region of interest" description="Disordered" evidence="1">
    <location>
        <begin position="33"/>
        <end position="76"/>
    </location>
</feature>
<dbReference type="AlphaFoldDB" id="A0A5B8RG80"/>
<feature type="compositionally biased region" description="Basic and acidic residues" evidence="1">
    <location>
        <begin position="95"/>
        <end position="126"/>
    </location>
</feature>
<dbReference type="EMBL" id="MN079305">
    <property type="protein sequence ID" value="QEA07641.1"/>
    <property type="molecule type" value="Genomic_DNA"/>
</dbReference>
<feature type="region of interest" description="Disordered" evidence="1">
    <location>
        <begin position="209"/>
        <end position="296"/>
    </location>
</feature>
<evidence type="ECO:0000313" key="2">
    <source>
        <dbReference type="EMBL" id="QEA07641.1"/>
    </source>
</evidence>
<feature type="compositionally biased region" description="Basic and acidic residues" evidence="1">
    <location>
        <begin position="58"/>
        <end position="76"/>
    </location>
</feature>
<proteinExistence type="predicted"/>
<name>A0A5B8RG80_9ZZZZ</name>
<organism evidence="2">
    <name type="scientific">uncultured organism</name>
    <dbReference type="NCBI Taxonomy" id="155900"/>
    <lineage>
        <taxon>unclassified sequences</taxon>
        <taxon>environmental samples</taxon>
    </lineage>
</organism>
<reference evidence="2" key="1">
    <citation type="submission" date="2019-06" db="EMBL/GenBank/DDBJ databases">
        <authorList>
            <person name="Murdoch R.W."/>
            <person name="Fathepure B."/>
        </authorList>
    </citation>
    <scope>NUCLEOTIDE SEQUENCE</scope>
</reference>
<protein>
    <submittedName>
        <fullName evidence="2">Uncharacterized protein</fullName>
    </submittedName>
</protein>
<evidence type="ECO:0000256" key="1">
    <source>
        <dbReference type="SAM" id="MobiDB-lite"/>
    </source>
</evidence>